<feature type="region of interest" description="Disordered" evidence="9">
    <location>
        <begin position="1102"/>
        <end position="1175"/>
    </location>
</feature>
<keyword evidence="3" id="KW-0677">Repeat</keyword>
<feature type="compositionally biased region" description="Low complexity" evidence="9">
    <location>
        <begin position="82"/>
        <end position="91"/>
    </location>
</feature>
<protein>
    <recommendedName>
        <fullName evidence="7">Outer dynein arm-docking complex subunit 4</fullName>
    </recommendedName>
    <alternativeName>
        <fullName evidence="8">Tetratricopeptide repeat protein 25</fullName>
    </alternativeName>
</protein>
<organism evidence="10 11">
    <name type="scientific">Daphnia magna</name>
    <dbReference type="NCBI Taxonomy" id="35525"/>
    <lineage>
        <taxon>Eukaryota</taxon>
        <taxon>Metazoa</taxon>
        <taxon>Ecdysozoa</taxon>
        <taxon>Arthropoda</taxon>
        <taxon>Crustacea</taxon>
        <taxon>Branchiopoda</taxon>
        <taxon>Diplostraca</taxon>
        <taxon>Cladocera</taxon>
        <taxon>Anomopoda</taxon>
        <taxon>Daphniidae</taxon>
        <taxon>Daphnia</taxon>
    </lineage>
</organism>
<evidence type="ECO:0000313" key="10">
    <source>
        <dbReference type="EMBL" id="KZS06005.1"/>
    </source>
</evidence>
<dbReference type="Proteomes" id="UP000076858">
    <property type="component" value="Unassembled WGS sequence"/>
</dbReference>
<evidence type="ECO:0000256" key="3">
    <source>
        <dbReference type="ARBA" id="ARBA00022737"/>
    </source>
</evidence>
<feature type="compositionally biased region" description="Basic and acidic residues" evidence="9">
    <location>
        <begin position="92"/>
        <end position="102"/>
    </location>
</feature>
<evidence type="ECO:0000256" key="6">
    <source>
        <dbReference type="ARBA" id="ARBA00023273"/>
    </source>
</evidence>
<feature type="compositionally biased region" description="Basic and acidic residues" evidence="9">
    <location>
        <begin position="1162"/>
        <end position="1175"/>
    </location>
</feature>
<feature type="region of interest" description="Disordered" evidence="9">
    <location>
        <begin position="933"/>
        <end position="975"/>
    </location>
</feature>
<dbReference type="InterPro" id="IPR019734">
    <property type="entry name" value="TPR_rpt"/>
</dbReference>
<name>A0A162DD22_9CRUS</name>
<keyword evidence="6" id="KW-0966">Cell projection</keyword>
<evidence type="ECO:0000256" key="4">
    <source>
        <dbReference type="ARBA" id="ARBA00022803"/>
    </source>
</evidence>
<evidence type="ECO:0000256" key="1">
    <source>
        <dbReference type="ARBA" id="ARBA00004430"/>
    </source>
</evidence>
<reference evidence="10 11" key="1">
    <citation type="submission" date="2016-03" db="EMBL/GenBank/DDBJ databases">
        <title>EvidentialGene: Evidence-directed Construction of Genes on Genomes.</title>
        <authorList>
            <person name="Gilbert D.G."/>
            <person name="Choi J.-H."/>
            <person name="Mockaitis K."/>
            <person name="Colbourne J."/>
            <person name="Pfrender M."/>
        </authorList>
    </citation>
    <scope>NUCLEOTIDE SEQUENCE [LARGE SCALE GENOMIC DNA]</scope>
    <source>
        <strain evidence="10 11">Xinb3</strain>
        <tissue evidence="10">Complete organism</tissue>
    </source>
</reference>
<feature type="compositionally biased region" description="Basic and acidic residues" evidence="9">
    <location>
        <begin position="302"/>
        <end position="312"/>
    </location>
</feature>
<evidence type="ECO:0000256" key="9">
    <source>
        <dbReference type="SAM" id="MobiDB-lite"/>
    </source>
</evidence>
<dbReference type="STRING" id="35525.A0A162DD22"/>
<sequence length="1367" mass="150533">MKDPDGVSSNRPSAIKTRSNSGAGLGGVEAIFLSSADAEEGTGGEKTSIVTQELWRQKHAQQEEEAQRTKKDHSWKKDKQKQQWADASQKQDQPRAKDDKRVSNKQAAEQRTPGESTSSGKRTKQKHQQKHADAEEFEADRQPPSASGRNSLRKTRSVTDVDGERESQVSSAASSAAARRGGRRMSISVASAHHQYSMGSSSRDSSRRSSAASIVISVSRPDSPLPHLIQRIGEESLSIEFLRFRRTATAVHSASKFRHPHIVVVQAADGTANVKMSGQETAANLIRMHKERRNSVPTVPRLDLKEENEKDKGKHKKNKDGSLATSNKRLADGQQSRRNRRRRSSTDSSIQGFYMPASRPSSAIAADAATLDPAASRPSSAATIVQLGKLSRPWTPARSPSPVSGAGSANRYGAGSRNLFRSRTPTSMAAPLQALNTKVNNILGCASNILDFYQLRPDIKKEPDQHRQHRLLKSMKMNEAAKADDKKEETAQSRLIKFRKKAGQQADNQRDAKLVVKSAGHQPVARAAPAETSKRNQKQQANAQKAASKADGREKVAAPQTGKATQEPEVDEQRTKQENSQRHQKASDKDVSKSDTKLPMLPSSMTATQKAFNSLSLKMSKHKKTAPPGNLAVTAGGGSCVSLNSAVSSHSPGTNPQTKAMPLLKSMMEKQKAKTTIVAAVAFSAKSSTSSMTKFKIKKVMKMAKTAGLVARRKPINTSSHNQSTPNNASSQGPPTLVNFFKRSNRTNNADSRVPIKYETFTDKDRAAAVLLGDADIKTTLEKQLKSDDITTYEFLSSERGRYVLPKESPAQVYLAQADFEMRIGGLATAKNLLNKALELQPGDKNALCSRSRCRLQMGDTKGALDDAEEALTNDSSYVRATYQKAEVLYQMGRFEEALVFYHKGCKQRPDMELFHQGVRKAQEAIEISLGVKPPTLHQQQQYRSTTSSSKRNTTWAKGSSSRLPPLGKNSMAGGHQMNQFSQQLEQRLWPAGQGTHRDSSLLGDLHVDKIYLERLLENPGLHNQSASSLKIIHHAKETLEYLKGRENFWKQQQPFHIVYTKERTNIKTVSDPPDPTRPDPPGWSHETQQFKRCLYFEQHHRRRRRIPSSNDNTTSTEDSTSDTKQSGDASSSRDSGGGGSSSGNCTSRLAEEESSSSGASTEREEPPNARCSSDEVSRILAVAAEEDENECCDGNEDLEEWRQVVDEMTECIEKRQIGQCADIFLAKCCRWATRDEDLVGEIEAKMSLLRLHDQQQSQCKDDGNTNEKMHLAIEIAVLYLADGQHELSKTCAQQGLALAERTADVGALLQLWLLMAALEATSGNWDNVETCLIKARRIFNGETEENETESQNPGEVVNPGEGLSCN</sequence>
<evidence type="ECO:0000256" key="8">
    <source>
        <dbReference type="ARBA" id="ARBA00034143"/>
    </source>
</evidence>
<feature type="compositionally biased region" description="Basic and acidic residues" evidence="9">
    <location>
        <begin position="157"/>
        <end position="167"/>
    </location>
</feature>
<dbReference type="InterPro" id="IPR011990">
    <property type="entry name" value="TPR-like_helical_dom_sf"/>
</dbReference>
<feature type="compositionally biased region" description="Low complexity" evidence="9">
    <location>
        <begin position="939"/>
        <end position="955"/>
    </location>
</feature>
<comment type="caution">
    <text evidence="10">The sequence shown here is derived from an EMBL/GenBank/DDBJ whole genome shotgun (WGS) entry which is preliminary data.</text>
</comment>
<feature type="compositionally biased region" description="Polar residues" evidence="9">
    <location>
        <begin position="716"/>
        <end position="734"/>
    </location>
</feature>
<keyword evidence="5" id="KW-0206">Cytoskeleton</keyword>
<dbReference type="FunFam" id="1.25.40.10:FF:000189">
    <property type="entry name" value="Tetratricopeptide repeat domain 25"/>
    <property type="match status" value="1"/>
</dbReference>
<feature type="region of interest" description="Disordered" evidence="9">
    <location>
        <begin position="1344"/>
        <end position="1367"/>
    </location>
</feature>
<feature type="region of interest" description="Disordered" evidence="9">
    <location>
        <begin position="498"/>
        <end position="606"/>
    </location>
</feature>
<keyword evidence="11" id="KW-1185">Reference proteome</keyword>
<comment type="subcellular location">
    <subcellularLocation>
        <location evidence="1">Cytoplasm</location>
        <location evidence="1">Cytoskeleton</location>
        <location evidence="1">Cilium axoneme</location>
    </subcellularLocation>
</comment>
<dbReference type="InterPro" id="IPR040111">
    <property type="entry name" value="ODAD4"/>
</dbReference>
<feature type="region of interest" description="Disordered" evidence="9">
    <location>
        <begin position="712"/>
        <end position="737"/>
    </location>
</feature>
<evidence type="ECO:0000256" key="5">
    <source>
        <dbReference type="ARBA" id="ARBA00023212"/>
    </source>
</evidence>
<evidence type="ECO:0000313" key="11">
    <source>
        <dbReference type="Proteomes" id="UP000076858"/>
    </source>
</evidence>
<proteinExistence type="predicted"/>
<feature type="region of interest" description="Disordered" evidence="9">
    <location>
        <begin position="1062"/>
        <end position="1087"/>
    </location>
</feature>
<dbReference type="SUPFAM" id="SSF48452">
    <property type="entry name" value="TPR-like"/>
    <property type="match status" value="1"/>
</dbReference>
<keyword evidence="4" id="KW-0802">TPR repeat</keyword>
<feature type="compositionally biased region" description="Basic and acidic residues" evidence="9">
    <location>
        <begin position="60"/>
        <end position="69"/>
    </location>
</feature>
<feature type="compositionally biased region" description="Basic and acidic residues" evidence="9">
    <location>
        <begin position="571"/>
        <end position="596"/>
    </location>
</feature>
<accession>A0A162DD22</accession>
<dbReference type="GO" id="GO:0005930">
    <property type="term" value="C:axoneme"/>
    <property type="evidence" value="ECO:0007669"/>
    <property type="project" value="UniProtKB-SubCell"/>
</dbReference>
<dbReference type="SMART" id="SM00028">
    <property type="entry name" value="TPR"/>
    <property type="match status" value="5"/>
</dbReference>
<dbReference type="PANTHER" id="PTHR23040:SF1">
    <property type="entry name" value="OUTER DYNEIN ARM-DOCKING COMPLEX SUBUNIT 4"/>
    <property type="match status" value="1"/>
</dbReference>
<feature type="region of interest" description="Disordered" evidence="9">
    <location>
        <begin position="392"/>
        <end position="418"/>
    </location>
</feature>
<feature type="region of interest" description="Disordered" evidence="9">
    <location>
        <begin position="1"/>
        <end position="185"/>
    </location>
</feature>
<dbReference type="OrthoDB" id="245563at2759"/>
<keyword evidence="2" id="KW-0963">Cytoplasm</keyword>
<feature type="compositionally biased region" description="Low complexity" evidence="9">
    <location>
        <begin position="1109"/>
        <end position="1135"/>
    </location>
</feature>
<feature type="compositionally biased region" description="Pro residues" evidence="9">
    <location>
        <begin position="1073"/>
        <end position="1082"/>
    </location>
</feature>
<gene>
    <name evidence="10" type="ORF">APZ42_030480</name>
</gene>
<dbReference type="PANTHER" id="PTHR23040">
    <property type="match status" value="1"/>
</dbReference>
<dbReference type="EMBL" id="LRGB01002849">
    <property type="protein sequence ID" value="KZS06005.1"/>
    <property type="molecule type" value="Genomic_DNA"/>
</dbReference>
<evidence type="ECO:0000256" key="2">
    <source>
        <dbReference type="ARBA" id="ARBA00022490"/>
    </source>
</evidence>
<evidence type="ECO:0000256" key="7">
    <source>
        <dbReference type="ARBA" id="ARBA00034139"/>
    </source>
</evidence>
<dbReference type="Gene3D" id="1.25.40.10">
    <property type="entry name" value="Tetratricopeptide repeat domain"/>
    <property type="match status" value="1"/>
</dbReference>
<feature type="compositionally biased region" description="Low complexity" evidence="9">
    <location>
        <begin position="538"/>
        <end position="547"/>
    </location>
</feature>
<feature type="compositionally biased region" description="Low complexity" evidence="9">
    <location>
        <begin position="170"/>
        <end position="179"/>
    </location>
</feature>
<feature type="region of interest" description="Disordered" evidence="9">
    <location>
        <begin position="286"/>
        <end position="356"/>
    </location>
</feature>
<feature type="compositionally biased region" description="Polar residues" evidence="9">
    <location>
        <begin position="104"/>
        <end position="120"/>
    </location>
</feature>
<feature type="compositionally biased region" description="Polar residues" evidence="9">
    <location>
        <begin position="7"/>
        <end position="22"/>
    </location>
</feature>